<dbReference type="EMBL" id="QNUX01000001">
    <property type="protein sequence ID" value="RBN51658.1"/>
    <property type="molecule type" value="Genomic_DNA"/>
</dbReference>
<dbReference type="AlphaFoldDB" id="A0A366B640"/>
<sequence>MFEIFSTREVAILIWSTIFIVVAIFIVKFKQLLELLKSFFVSKIQLPLWFMFIYITVITTCLYFLKIWNFGLLKDTIIWSIASSTILFFNINKAKDLTYFKPVILENLKAIVILEFVSNFYTFNFTTEMILIPIMTFIGLLQIAAEYSAKTNTEHLKVASCLKTFFSLTGILIFTYVSYETIKYYNLLLTVQNIKSLLLPFVYTISLIPFLYLLALYMNYEMLFIRIPYLVKEKKEQRKLKRNILLIANLNLNNLNKISVNLDWFSIEKHGIKKSLKKIIK</sequence>
<organism evidence="2 3">
    <name type="scientific">Flavobacterium psychrolimnae</name>
    <dbReference type="NCBI Taxonomy" id="249351"/>
    <lineage>
        <taxon>Bacteria</taxon>
        <taxon>Pseudomonadati</taxon>
        <taxon>Bacteroidota</taxon>
        <taxon>Flavobacteriia</taxon>
        <taxon>Flavobacteriales</taxon>
        <taxon>Flavobacteriaceae</taxon>
        <taxon>Flavobacterium</taxon>
    </lineage>
</organism>
<feature type="transmembrane region" description="Helical" evidence="1">
    <location>
        <begin position="129"/>
        <end position="149"/>
    </location>
</feature>
<keyword evidence="1" id="KW-0472">Membrane</keyword>
<gene>
    <name evidence="2" type="ORF">DR980_00380</name>
</gene>
<feature type="transmembrane region" description="Helical" evidence="1">
    <location>
        <begin position="199"/>
        <end position="220"/>
    </location>
</feature>
<keyword evidence="1" id="KW-0812">Transmembrane</keyword>
<proteinExistence type="predicted"/>
<keyword evidence="3" id="KW-1185">Reference proteome</keyword>
<name>A0A366B640_9FLAO</name>
<reference evidence="2 3" key="1">
    <citation type="submission" date="2018-07" db="EMBL/GenBank/DDBJ databases">
        <title>Complete genome sequence of Flavobacterium psychrolimnae LMG 22018.</title>
        <authorList>
            <person name="Kim D.-U."/>
        </authorList>
    </citation>
    <scope>NUCLEOTIDE SEQUENCE [LARGE SCALE GENOMIC DNA]</scope>
    <source>
        <strain evidence="2 3">LMG 22018</strain>
    </source>
</reference>
<evidence type="ECO:0000256" key="1">
    <source>
        <dbReference type="SAM" id="Phobius"/>
    </source>
</evidence>
<feature type="transmembrane region" description="Helical" evidence="1">
    <location>
        <begin position="48"/>
        <end position="65"/>
    </location>
</feature>
<dbReference type="OrthoDB" id="1366695at2"/>
<dbReference type="RefSeq" id="WP_113633291.1">
    <property type="nucleotide sequence ID" value="NZ_QNUX01000001.1"/>
</dbReference>
<feature type="transmembrane region" description="Helical" evidence="1">
    <location>
        <begin position="161"/>
        <end position="179"/>
    </location>
</feature>
<keyword evidence="1" id="KW-1133">Transmembrane helix</keyword>
<accession>A0A366B640</accession>
<evidence type="ECO:0000313" key="3">
    <source>
        <dbReference type="Proteomes" id="UP000253676"/>
    </source>
</evidence>
<dbReference type="Proteomes" id="UP000253676">
    <property type="component" value="Unassembled WGS sequence"/>
</dbReference>
<comment type="caution">
    <text evidence="2">The sequence shown here is derived from an EMBL/GenBank/DDBJ whole genome shotgun (WGS) entry which is preliminary data.</text>
</comment>
<feature type="transmembrane region" description="Helical" evidence="1">
    <location>
        <begin position="12"/>
        <end position="27"/>
    </location>
</feature>
<evidence type="ECO:0000313" key="2">
    <source>
        <dbReference type="EMBL" id="RBN51658.1"/>
    </source>
</evidence>
<protein>
    <submittedName>
        <fullName evidence="2">Uncharacterized protein</fullName>
    </submittedName>
</protein>